<dbReference type="EMBL" id="JBBNAE010000007">
    <property type="protein sequence ID" value="KAK9109965.1"/>
    <property type="molecule type" value="Genomic_DNA"/>
</dbReference>
<evidence type="ECO:0000256" key="3">
    <source>
        <dbReference type="ARBA" id="ARBA00022801"/>
    </source>
</evidence>
<keyword evidence="6" id="KW-1185">Reference proteome</keyword>
<dbReference type="PANTHER" id="PTHR12378:SF17">
    <property type="entry name" value="OS06G0182100 PROTEIN"/>
    <property type="match status" value="1"/>
</dbReference>
<sequence>MKEFCDIQSPIIQLHEALRGSVVDEQIVDDKYLNTKRPRELKLVLQGIQRQKKRNPIFVPVYLNVYDLHPINGSIYWLGLGLYHSGIQVHSVEYEFGGHDSPSAGIFKGKPKECPGLTFRKSILIGRTDLGPHEEHKFLEELSKSYTGTSYNLITKNCNNFCNDVSLRLTGKRIPRWINRLAKIGEQLLL</sequence>
<reference evidence="5 6" key="1">
    <citation type="submission" date="2024-01" db="EMBL/GenBank/DDBJ databases">
        <title>Genome assemblies of Stephania.</title>
        <authorList>
            <person name="Yang L."/>
        </authorList>
    </citation>
    <scope>NUCLEOTIDE SEQUENCE [LARGE SCALE GENOMIC DNA]</scope>
    <source>
        <strain evidence="5">QJT</strain>
        <tissue evidence="5">Leaf</tissue>
    </source>
</reference>
<evidence type="ECO:0000256" key="1">
    <source>
        <dbReference type="ARBA" id="ARBA00008140"/>
    </source>
</evidence>
<comment type="similarity">
    <text evidence="1">Belongs to the DeSI family.</text>
</comment>
<evidence type="ECO:0000256" key="2">
    <source>
        <dbReference type="ARBA" id="ARBA00022670"/>
    </source>
</evidence>
<gene>
    <name evidence="5" type="ORF">Sjap_018025</name>
</gene>
<dbReference type="InterPro" id="IPR042266">
    <property type="entry name" value="PPPDE_sf"/>
</dbReference>
<dbReference type="Proteomes" id="UP001417504">
    <property type="component" value="Unassembled WGS sequence"/>
</dbReference>
<keyword evidence="3" id="KW-0378">Hydrolase</keyword>
<name>A0AAP0I7C5_9MAGN</name>
<dbReference type="Pfam" id="PF05903">
    <property type="entry name" value="Peptidase_C97"/>
    <property type="match status" value="1"/>
</dbReference>
<protein>
    <recommendedName>
        <fullName evidence="4">PPPDE domain-containing protein</fullName>
    </recommendedName>
</protein>
<evidence type="ECO:0000313" key="6">
    <source>
        <dbReference type="Proteomes" id="UP001417504"/>
    </source>
</evidence>
<evidence type="ECO:0000313" key="5">
    <source>
        <dbReference type="EMBL" id="KAK9109965.1"/>
    </source>
</evidence>
<dbReference type="GO" id="GO:0006508">
    <property type="term" value="P:proteolysis"/>
    <property type="evidence" value="ECO:0007669"/>
    <property type="project" value="UniProtKB-KW"/>
</dbReference>
<feature type="domain" description="PPPDE" evidence="4">
    <location>
        <begin position="59"/>
        <end position="190"/>
    </location>
</feature>
<accession>A0AAP0I7C5</accession>
<dbReference type="AlphaFoldDB" id="A0AAP0I7C5"/>
<evidence type="ECO:0000259" key="4">
    <source>
        <dbReference type="PROSITE" id="PS51858"/>
    </source>
</evidence>
<dbReference type="GO" id="GO:0101005">
    <property type="term" value="F:deubiquitinase activity"/>
    <property type="evidence" value="ECO:0007669"/>
    <property type="project" value="TreeGrafter"/>
</dbReference>
<dbReference type="PANTHER" id="PTHR12378">
    <property type="entry name" value="DESUMOYLATING ISOPEPTIDASE"/>
    <property type="match status" value="1"/>
</dbReference>
<dbReference type="GO" id="GO:0016579">
    <property type="term" value="P:protein deubiquitination"/>
    <property type="evidence" value="ECO:0007669"/>
    <property type="project" value="TreeGrafter"/>
</dbReference>
<dbReference type="SMART" id="SM01179">
    <property type="entry name" value="DUF862"/>
    <property type="match status" value="1"/>
</dbReference>
<organism evidence="5 6">
    <name type="scientific">Stephania japonica</name>
    <dbReference type="NCBI Taxonomy" id="461633"/>
    <lineage>
        <taxon>Eukaryota</taxon>
        <taxon>Viridiplantae</taxon>
        <taxon>Streptophyta</taxon>
        <taxon>Embryophyta</taxon>
        <taxon>Tracheophyta</taxon>
        <taxon>Spermatophyta</taxon>
        <taxon>Magnoliopsida</taxon>
        <taxon>Ranunculales</taxon>
        <taxon>Menispermaceae</taxon>
        <taxon>Menispermoideae</taxon>
        <taxon>Cissampelideae</taxon>
        <taxon>Stephania</taxon>
    </lineage>
</organism>
<comment type="caution">
    <text evidence="5">The sequence shown here is derived from an EMBL/GenBank/DDBJ whole genome shotgun (WGS) entry which is preliminary data.</text>
</comment>
<dbReference type="PROSITE" id="PS51858">
    <property type="entry name" value="PPPDE"/>
    <property type="match status" value="1"/>
</dbReference>
<dbReference type="InterPro" id="IPR008580">
    <property type="entry name" value="PPPDE_dom"/>
</dbReference>
<proteinExistence type="inferred from homology"/>
<keyword evidence="2" id="KW-0645">Protease</keyword>
<dbReference type="Gene3D" id="3.90.1720.30">
    <property type="entry name" value="PPPDE domains"/>
    <property type="match status" value="1"/>
</dbReference>